<comment type="function">
    <text evidence="3">Catalyzes the isomerization between 2-isopropylmalate and 3-isopropylmalate, via the formation of 2-isopropylmaleate.</text>
</comment>
<feature type="domain" description="Aconitase/3-isopropylmalate dehydratase large subunit alpha/beta/alpha" evidence="15">
    <location>
        <begin position="7"/>
        <end position="477"/>
    </location>
</feature>
<comment type="cofactor">
    <cofactor evidence="2">
        <name>[4Fe-4S] cluster</name>
        <dbReference type="ChEBI" id="CHEBI:49883"/>
    </cofactor>
</comment>
<evidence type="ECO:0000256" key="7">
    <source>
        <dbReference type="ARBA" id="ARBA00022430"/>
    </source>
</evidence>
<reference evidence="16 17" key="1">
    <citation type="submission" date="2019-09" db="EMBL/GenBank/DDBJ databases">
        <authorList>
            <person name="Chen X.-Y."/>
        </authorList>
    </citation>
    <scope>NUCLEOTIDE SEQUENCE [LARGE SCALE GENOMIC DNA]</scope>
    <source>
        <strain evidence="16 17">NY5</strain>
    </source>
</reference>
<evidence type="ECO:0000256" key="1">
    <source>
        <dbReference type="ARBA" id="ARBA00000491"/>
    </source>
</evidence>
<evidence type="ECO:0000256" key="12">
    <source>
        <dbReference type="ARBA" id="ARBA00023014"/>
    </source>
</evidence>
<dbReference type="PANTHER" id="PTHR43822:SF9">
    <property type="entry name" value="3-ISOPROPYLMALATE DEHYDRATASE"/>
    <property type="match status" value="1"/>
</dbReference>
<keyword evidence="11" id="KW-0408">Iron</keyword>
<dbReference type="GO" id="GO:0003861">
    <property type="term" value="F:3-isopropylmalate dehydratase activity"/>
    <property type="evidence" value="ECO:0007669"/>
    <property type="project" value="UniProtKB-EC"/>
</dbReference>
<evidence type="ECO:0000256" key="4">
    <source>
        <dbReference type="ARBA" id="ARBA00004729"/>
    </source>
</evidence>
<evidence type="ECO:0000256" key="6">
    <source>
        <dbReference type="ARBA" id="ARBA00011998"/>
    </source>
</evidence>
<dbReference type="EMBL" id="VTUX01000002">
    <property type="protein sequence ID" value="KAA1193424.1"/>
    <property type="molecule type" value="Genomic_DNA"/>
</dbReference>
<evidence type="ECO:0000313" key="17">
    <source>
        <dbReference type="Proteomes" id="UP000323708"/>
    </source>
</evidence>
<evidence type="ECO:0000313" key="16">
    <source>
        <dbReference type="EMBL" id="KAA1193424.1"/>
    </source>
</evidence>
<dbReference type="InterPro" id="IPR036008">
    <property type="entry name" value="Aconitase_4Fe-4S_dom"/>
</dbReference>
<accession>A0A5B0X218</accession>
<dbReference type="InterPro" id="IPR018136">
    <property type="entry name" value="Aconitase_4Fe-4S_BS"/>
</dbReference>
<dbReference type="Gene3D" id="3.30.499.10">
    <property type="entry name" value="Aconitase, domain 3"/>
    <property type="match status" value="2"/>
</dbReference>
<evidence type="ECO:0000256" key="5">
    <source>
        <dbReference type="ARBA" id="ARBA00011271"/>
    </source>
</evidence>
<comment type="catalytic activity">
    <reaction evidence="1">
        <text>(2R,3S)-3-isopropylmalate = (2S)-2-isopropylmalate</text>
        <dbReference type="Rhea" id="RHEA:32287"/>
        <dbReference type="ChEBI" id="CHEBI:1178"/>
        <dbReference type="ChEBI" id="CHEBI:35121"/>
        <dbReference type="EC" id="4.2.1.33"/>
    </reaction>
</comment>
<evidence type="ECO:0000256" key="14">
    <source>
        <dbReference type="ARBA" id="ARBA00023304"/>
    </source>
</evidence>
<dbReference type="Pfam" id="PF00330">
    <property type="entry name" value="Aconitase"/>
    <property type="match status" value="1"/>
</dbReference>
<keyword evidence="9" id="KW-0028">Amino-acid biosynthesis</keyword>
<dbReference type="PRINTS" id="PR00415">
    <property type="entry name" value="ACONITASE"/>
</dbReference>
<keyword evidence="7" id="KW-0432">Leucine biosynthesis</keyword>
<dbReference type="GO" id="GO:0051539">
    <property type="term" value="F:4 iron, 4 sulfur cluster binding"/>
    <property type="evidence" value="ECO:0007669"/>
    <property type="project" value="UniProtKB-KW"/>
</dbReference>
<comment type="caution">
    <text evidence="16">The sequence shown here is derived from an EMBL/GenBank/DDBJ whole genome shotgun (WGS) entry which is preliminary data.</text>
</comment>
<comment type="pathway">
    <text evidence="4">Amino-acid biosynthesis; L-leucine biosynthesis; L-leucine from 3-methyl-2-oxobutanoate: step 2/4.</text>
</comment>
<keyword evidence="14" id="KW-0100">Branched-chain amino acid biosynthesis</keyword>
<dbReference type="InterPro" id="IPR050067">
    <property type="entry name" value="IPM_dehydratase_rel_enz"/>
</dbReference>
<name>A0A5B0X218_9GAMM</name>
<dbReference type="NCBIfam" id="NF009116">
    <property type="entry name" value="PRK12466.1"/>
    <property type="match status" value="1"/>
</dbReference>
<dbReference type="PANTHER" id="PTHR43822">
    <property type="entry name" value="HOMOACONITASE, MITOCHONDRIAL-RELATED"/>
    <property type="match status" value="1"/>
</dbReference>
<dbReference type="PROSITE" id="PS00450">
    <property type="entry name" value="ACONITASE_1"/>
    <property type="match status" value="1"/>
</dbReference>
<dbReference type="Proteomes" id="UP000323708">
    <property type="component" value="Unassembled WGS sequence"/>
</dbReference>
<keyword evidence="13" id="KW-0456">Lyase</keyword>
<evidence type="ECO:0000256" key="11">
    <source>
        <dbReference type="ARBA" id="ARBA00023004"/>
    </source>
</evidence>
<dbReference type="RefSeq" id="WP_149610531.1">
    <property type="nucleotide sequence ID" value="NZ_VTUX01000002.1"/>
</dbReference>
<evidence type="ECO:0000259" key="15">
    <source>
        <dbReference type="Pfam" id="PF00330"/>
    </source>
</evidence>
<evidence type="ECO:0000256" key="13">
    <source>
        <dbReference type="ARBA" id="ARBA00023239"/>
    </source>
</evidence>
<keyword evidence="12" id="KW-0411">Iron-sulfur</keyword>
<gene>
    <name evidence="16" type="ORF">F0M18_06205</name>
</gene>
<keyword evidence="17" id="KW-1185">Reference proteome</keyword>
<keyword evidence="8" id="KW-0004">4Fe-4S</keyword>
<dbReference type="EC" id="4.2.1.33" evidence="6"/>
<dbReference type="NCBIfam" id="NF004016">
    <property type="entry name" value="PRK05478.1"/>
    <property type="match status" value="1"/>
</dbReference>
<evidence type="ECO:0000256" key="3">
    <source>
        <dbReference type="ARBA" id="ARBA00002695"/>
    </source>
</evidence>
<dbReference type="InterPro" id="IPR015931">
    <property type="entry name" value="Acnase/IPM_dHydase_lsu_aba_1/3"/>
</dbReference>
<dbReference type="GO" id="GO:0046872">
    <property type="term" value="F:metal ion binding"/>
    <property type="evidence" value="ECO:0007669"/>
    <property type="project" value="UniProtKB-KW"/>
</dbReference>
<dbReference type="SUPFAM" id="SSF53732">
    <property type="entry name" value="Aconitase iron-sulfur domain"/>
    <property type="match status" value="1"/>
</dbReference>
<organism evidence="16 17">
    <name type="scientific">Pseudohalioglobus sediminis</name>
    <dbReference type="NCBI Taxonomy" id="2606449"/>
    <lineage>
        <taxon>Bacteria</taxon>
        <taxon>Pseudomonadati</taxon>
        <taxon>Pseudomonadota</taxon>
        <taxon>Gammaproteobacteria</taxon>
        <taxon>Cellvibrionales</taxon>
        <taxon>Halieaceae</taxon>
        <taxon>Pseudohalioglobus</taxon>
    </lineage>
</organism>
<dbReference type="InterPro" id="IPR001030">
    <property type="entry name" value="Acoase/IPM_deHydtase_lsu_aba"/>
</dbReference>
<keyword evidence="10" id="KW-0479">Metal-binding</keyword>
<comment type="subunit">
    <text evidence="5">Heterodimer of LeuC and LeuD.</text>
</comment>
<dbReference type="GO" id="GO:0009098">
    <property type="term" value="P:L-leucine biosynthetic process"/>
    <property type="evidence" value="ECO:0007669"/>
    <property type="project" value="UniProtKB-KW"/>
</dbReference>
<evidence type="ECO:0000256" key="8">
    <source>
        <dbReference type="ARBA" id="ARBA00022485"/>
    </source>
</evidence>
<protein>
    <recommendedName>
        <fullName evidence="6">3-isopropylmalate dehydratase</fullName>
        <ecNumber evidence="6">4.2.1.33</ecNumber>
    </recommendedName>
</protein>
<evidence type="ECO:0000256" key="9">
    <source>
        <dbReference type="ARBA" id="ARBA00022605"/>
    </source>
</evidence>
<dbReference type="AlphaFoldDB" id="A0A5B0X218"/>
<proteinExistence type="predicted"/>
<sequence>MGLTLFDKLWQEHLVEQQPDGTDLIYIDRVFLHERTGSIALSSLAAAGRRVFCPQQVFCCMDHIVDTYPDRSDDTTMPSGRDFIVATREGAQAAGLNLFDLDDPRQGIVHVVSPEQGIAQPGLTLVCPDSHTCTQGALGALAWGIGSSEAEHALVTKTLRVKRPRSMRVRFTGELQPGVTAKDMILYLIGRHGAAGGSGCAVEFSGPAVQALDMEARMTLCNMAVEFSAFTGLIAPDAATLAYLQGRPYAPRGEHWTAAEAYWRTLYSDADAVFDAELEVDCGNIQPQVTWGTSPQHVVDVTARVPAAVSTDVVSTDAVSTDAVSADDASTDAGDAAGRARALDYMGLEAGAAIAGTPIDCAFIGSCTNARISDLRLAAAVLRGRRVRPGLRAICVPGSMQVRAQAEREGLDQVFRAAGFEWRASGCSMCFYAGGEHFGFQQRVVSTTNRNFESRQGPQTRTHLASPATVAASAVTGVITDPREMLSQ</sequence>
<evidence type="ECO:0000256" key="10">
    <source>
        <dbReference type="ARBA" id="ARBA00022723"/>
    </source>
</evidence>
<evidence type="ECO:0000256" key="2">
    <source>
        <dbReference type="ARBA" id="ARBA00001966"/>
    </source>
</evidence>